<comment type="caution">
    <text evidence="1">The sequence shown here is derived from an EMBL/GenBank/DDBJ whole genome shotgun (WGS) entry which is preliminary data.</text>
</comment>
<dbReference type="AlphaFoldDB" id="A0AAV1K2F6"/>
<reference evidence="1 2" key="1">
    <citation type="submission" date="2023-11" db="EMBL/GenBank/DDBJ databases">
        <authorList>
            <person name="Okamura Y."/>
        </authorList>
    </citation>
    <scope>NUCLEOTIDE SEQUENCE [LARGE SCALE GENOMIC DNA]</scope>
</reference>
<dbReference type="Proteomes" id="UP001497472">
    <property type="component" value="Unassembled WGS sequence"/>
</dbReference>
<evidence type="ECO:0000313" key="2">
    <source>
        <dbReference type="Proteomes" id="UP001497472"/>
    </source>
</evidence>
<gene>
    <name evidence="1" type="ORF">LNINA_LOCUS14079</name>
</gene>
<keyword evidence="2" id="KW-1185">Reference proteome</keyword>
<accession>A0AAV1K2F6</accession>
<organism evidence="1 2">
    <name type="scientific">Leptosia nina</name>
    <dbReference type="NCBI Taxonomy" id="320188"/>
    <lineage>
        <taxon>Eukaryota</taxon>
        <taxon>Metazoa</taxon>
        <taxon>Ecdysozoa</taxon>
        <taxon>Arthropoda</taxon>
        <taxon>Hexapoda</taxon>
        <taxon>Insecta</taxon>
        <taxon>Pterygota</taxon>
        <taxon>Neoptera</taxon>
        <taxon>Endopterygota</taxon>
        <taxon>Lepidoptera</taxon>
        <taxon>Glossata</taxon>
        <taxon>Ditrysia</taxon>
        <taxon>Papilionoidea</taxon>
        <taxon>Pieridae</taxon>
        <taxon>Pierinae</taxon>
        <taxon>Leptosia</taxon>
    </lineage>
</organism>
<dbReference type="EMBL" id="CAVLEF010000280">
    <property type="protein sequence ID" value="CAK1555246.1"/>
    <property type="molecule type" value="Genomic_DNA"/>
</dbReference>
<name>A0AAV1K2F6_9NEOP</name>
<protein>
    <submittedName>
        <fullName evidence="1">Uncharacterized protein</fullName>
    </submittedName>
</protein>
<sequence>MNRFQRRFYSYPRKDELKCKEKDVEEVLAPRFRRNTLRSEIPMTNRCCSISPVVVDAEQSTEAVTEDEYQNLLIEQYGFDPRNLDTIDHMKELKKIICGSSPKTEGSQCNPYEEPVPSCVGPECDLQWQDVDNTDDIDKFLNAEKNEGYTCKEIEISEVPKIKVIAEKFMKYKKDNIEVRKLDEKVVCIEYDVYKKKTNHKQINPEPIQKLRTYFSIRPDFKDTHIPSSVKLKYKVASEDLKKMNDKEVEIIDGKISENQPYLDDLRNVLKRKQASFERKNRTSLDLMSLYKMAKRNITTVEDNFDLLSKAELDDIKELITKNCVSSVHGISRRTIKSEKENESRREKTIDVVSESIFAELLRNTK</sequence>
<evidence type="ECO:0000313" key="1">
    <source>
        <dbReference type="EMBL" id="CAK1555246.1"/>
    </source>
</evidence>
<proteinExistence type="predicted"/>